<dbReference type="OrthoDB" id="37659at2759"/>
<evidence type="ECO:0000313" key="1">
    <source>
        <dbReference type="EMBL" id="PLB46682.1"/>
    </source>
</evidence>
<reference evidence="1 2" key="1">
    <citation type="submission" date="2016-12" db="EMBL/GenBank/DDBJ databases">
        <title>The genomes of Aspergillus section Nigri reveals drivers in fungal speciation.</title>
        <authorList>
            <consortium name="DOE Joint Genome Institute"/>
            <person name="Vesth T.C."/>
            <person name="Nybo J."/>
            <person name="Theobald S."/>
            <person name="Brandl J."/>
            <person name="Frisvad J.C."/>
            <person name="Nielsen K.F."/>
            <person name="Lyhne E.K."/>
            <person name="Kogle M.E."/>
            <person name="Kuo A."/>
            <person name="Riley R."/>
            <person name="Clum A."/>
            <person name="Nolan M."/>
            <person name="Lipzen A."/>
            <person name="Salamov A."/>
            <person name="Henrissat B."/>
            <person name="Wiebenga A."/>
            <person name="De Vries R.P."/>
            <person name="Grigoriev I.V."/>
            <person name="Mortensen U.H."/>
            <person name="Andersen M.R."/>
            <person name="Baker S.E."/>
        </authorList>
    </citation>
    <scope>NUCLEOTIDE SEQUENCE [LARGE SCALE GENOMIC DNA]</scope>
    <source>
        <strain evidence="1 2">IBT 23096</strain>
    </source>
</reference>
<protein>
    <submittedName>
        <fullName evidence="1">Uncharacterized protein</fullName>
    </submittedName>
</protein>
<dbReference type="RefSeq" id="XP_024701984.1">
    <property type="nucleotide sequence ID" value="XM_024854887.1"/>
</dbReference>
<dbReference type="InterPro" id="IPR046670">
    <property type="entry name" value="DUF6540"/>
</dbReference>
<dbReference type="EMBL" id="MSFO01000006">
    <property type="protein sequence ID" value="PLB46682.1"/>
    <property type="molecule type" value="Genomic_DNA"/>
</dbReference>
<dbReference type="Pfam" id="PF20174">
    <property type="entry name" value="DUF6540"/>
    <property type="match status" value="1"/>
</dbReference>
<dbReference type="GeneID" id="36562593"/>
<dbReference type="Proteomes" id="UP000234275">
    <property type="component" value="Unassembled WGS sequence"/>
</dbReference>
<comment type="caution">
    <text evidence="1">The sequence shown here is derived from an EMBL/GenBank/DDBJ whole genome shotgun (WGS) entry which is preliminary data.</text>
</comment>
<proteinExistence type="predicted"/>
<name>A0A2I2G1D2_9EURO</name>
<evidence type="ECO:0000313" key="2">
    <source>
        <dbReference type="Proteomes" id="UP000234275"/>
    </source>
</evidence>
<keyword evidence="2" id="KW-1185">Reference proteome</keyword>
<dbReference type="VEuPathDB" id="FungiDB:P170DRAFT_511379"/>
<organism evidence="1 2">
    <name type="scientific">Aspergillus steynii IBT 23096</name>
    <dbReference type="NCBI Taxonomy" id="1392250"/>
    <lineage>
        <taxon>Eukaryota</taxon>
        <taxon>Fungi</taxon>
        <taxon>Dikarya</taxon>
        <taxon>Ascomycota</taxon>
        <taxon>Pezizomycotina</taxon>
        <taxon>Eurotiomycetes</taxon>
        <taxon>Eurotiomycetidae</taxon>
        <taxon>Eurotiales</taxon>
        <taxon>Aspergillaceae</taxon>
        <taxon>Aspergillus</taxon>
        <taxon>Aspergillus subgen. Circumdati</taxon>
    </lineage>
</organism>
<sequence length="139" mass="15063">MSTKTYILVYEGSPLDYAEYRHTALHFVFPRGLTTTMHVVGTQGLFQFEEDIDQDPGEGGNLVKTIAVGPLTGSISAAALKKAVSATPVKNGRNDLEWNCQNWVGDALAGLVEIGYLSEVQRTGAIDQMLDACLEAKDE</sequence>
<dbReference type="STRING" id="1392250.A0A2I2G1D2"/>
<accession>A0A2I2G1D2</accession>
<dbReference type="AlphaFoldDB" id="A0A2I2G1D2"/>
<gene>
    <name evidence="1" type="ORF">P170DRAFT_511379</name>
</gene>